<dbReference type="SMART" id="SM00220">
    <property type="entry name" value="S_TKc"/>
    <property type="match status" value="1"/>
</dbReference>
<keyword evidence="3" id="KW-1185">Reference proteome</keyword>
<dbReference type="STRING" id="1160509.A0A3N4IH36"/>
<dbReference type="PROSITE" id="PS50011">
    <property type="entry name" value="PROTEIN_KINASE_DOM"/>
    <property type="match status" value="1"/>
</dbReference>
<dbReference type="PANTHER" id="PTHR24359:SF1">
    <property type="entry name" value="INHIBITOR OF NUCLEAR FACTOR KAPPA-B KINASE EPSILON SUBUNIT HOMOLOG 1-RELATED"/>
    <property type="match status" value="1"/>
</dbReference>
<name>A0A3N4IH36_ASCIM</name>
<dbReference type="Proteomes" id="UP000275078">
    <property type="component" value="Unassembled WGS sequence"/>
</dbReference>
<dbReference type="EMBL" id="ML119661">
    <property type="protein sequence ID" value="RPA83988.1"/>
    <property type="molecule type" value="Genomic_DNA"/>
</dbReference>
<keyword evidence="2" id="KW-0418">Kinase</keyword>
<dbReference type="GO" id="GO:0004674">
    <property type="term" value="F:protein serine/threonine kinase activity"/>
    <property type="evidence" value="ECO:0007669"/>
    <property type="project" value="TreeGrafter"/>
</dbReference>
<accession>A0A3N4IH36</accession>
<evidence type="ECO:0000313" key="2">
    <source>
        <dbReference type="EMBL" id="RPA83988.1"/>
    </source>
</evidence>
<dbReference type="OrthoDB" id="1046782at2759"/>
<protein>
    <submittedName>
        <fullName evidence="2">Kinase-like protein</fullName>
    </submittedName>
</protein>
<evidence type="ECO:0000313" key="3">
    <source>
        <dbReference type="Proteomes" id="UP000275078"/>
    </source>
</evidence>
<dbReference type="Gene3D" id="1.10.510.10">
    <property type="entry name" value="Transferase(Phosphotransferase) domain 1"/>
    <property type="match status" value="1"/>
</dbReference>
<dbReference type="SUPFAM" id="SSF56112">
    <property type="entry name" value="Protein kinase-like (PK-like)"/>
    <property type="match status" value="1"/>
</dbReference>
<dbReference type="InterPro" id="IPR000719">
    <property type="entry name" value="Prot_kinase_dom"/>
</dbReference>
<sequence>MDDGSETSIFEAMELLKSQNYEGREYYSEHGLRLLCTEDVIRNQLMRYVKEHPEYDGYAHMLELQSATLIGYVRENLLKTFAILVLLSQPQLIREFQQNRMKDSQLPLVVSNAHGIPDLPDRFYDLQYQFLAPLIAPPWSMMRFWDEQYIFPFVRKNLIENSSGGLFSIIYEVEVDRSYDRLRPAGKGPSVYACKELKSIGPSTYQLYEHEVSLLMLLRNVENIVPLVSRFVHGDKRCLLFPRAEYDLEVFMRTVPHPQSTEALDQHLTRIAELASALSSMHYIHEHIGHEEDHIETDIFICHNDLVPQNVLWVEGKFMISDFGLARVQKTGNIHSLHGLHRNTSSPYSAPMDLINDGDSRPSDVWSLGCIFAEFASWSVGGSQELEAFRQVRRTMKAHSSGDLYPEYCFHENGKVKESVIRWLGRYSESVLGKKAVLFLRIVREQMLQGSNFGGQSDTAKTIDTELRVVFGAGSRGLK</sequence>
<keyword evidence="2" id="KW-0808">Transferase</keyword>
<reference evidence="2 3" key="1">
    <citation type="journal article" date="2018" name="Nat. Ecol. Evol.">
        <title>Pezizomycetes genomes reveal the molecular basis of ectomycorrhizal truffle lifestyle.</title>
        <authorList>
            <person name="Murat C."/>
            <person name="Payen T."/>
            <person name="Noel B."/>
            <person name="Kuo A."/>
            <person name="Morin E."/>
            <person name="Chen J."/>
            <person name="Kohler A."/>
            <person name="Krizsan K."/>
            <person name="Balestrini R."/>
            <person name="Da Silva C."/>
            <person name="Montanini B."/>
            <person name="Hainaut M."/>
            <person name="Levati E."/>
            <person name="Barry K.W."/>
            <person name="Belfiori B."/>
            <person name="Cichocki N."/>
            <person name="Clum A."/>
            <person name="Dockter R.B."/>
            <person name="Fauchery L."/>
            <person name="Guy J."/>
            <person name="Iotti M."/>
            <person name="Le Tacon F."/>
            <person name="Lindquist E.A."/>
            <person name="Lipzen A."/>
            <person name="Malagnac F."/>
            <person name="Mello A."/>
            <person name="Molinier V."/>
            <person name="Miyauchi S."/>
            <person name="Poulain J."/>
            <person name="Riccioni C."/>
            <person name="Rubini A."/>
            <person name="Sitrit Y."/>
            <person name="Splivallo R."/>
            <person name="Traeger S."/>
            <person name="Wang M."/>
            <person name="Zifcakova L."/>
            <person name="Wipf D."/>
            <person name="Zambonelli A."/>
            <person name="Paolocci F."/>
            <person name="Nowrousian M."/>
            <person name="Ottonello S."/>
            <person name="Baldrian P."/>
            <person name="Spatafora J.W."/>
            <person name="Henrissat B."/>
            <person name="Nagy L.G."/>
            <person name="Aury J.M."/>
            <person name="Wincker P."/>
            <person name="Grigoriev I.V."/>
            <person name="Bonfante P."/>
            <person name="Martin F.M."/>
        </authorList>
    </citation>
    <scope>NUCLEOTIDE SEQUENCE [LARGE SCALE GENOMIC DNA]</scope>
    <source>
        <strain evidence="2 3">RN42</strain>
    </source>
</reference>
<dbReference type="InterPro" id="IPR011009">
    <property type="entry name" value="Kinase-like_dom_sf"/>
</dbReference>
<evidence type="ECO:0000259" key="1">
    <source>
        <dbReference type="PROSITE" id="PS50011"/>
    </source>
</evidence>
<feature type="domain" description="Protein kinase" evidence="1">
    <location>
        <begin position="156"/>
        <end position="479"/>
    </location>
</feature>
<dbReference type="GO" id="GO:0005524">
    <property type="term" value="F:ATP binding"/>
    <property type="evidence" value="ECO:0007669"/>
    <property type="project" value="InterPro"/>
</dbReference>
<gene>
    <name evidence="2" type="ORF">BJ508DRAFT_323982</name>
</gene>
<dbReference type="Pfam" id="PF00069">
    <property type="entry name" value="Pkinase"/>
    <property type="match status" value="1"/>
</dbReference>
<dbReference type="CDD" id="cd00180">
    <property type="entry name" value="PKc"/>
    <property type="match status" value="1"/>
</dbReference>
<proteinExistence type="predicted"/>
<dbReference type="PANTHER" id="PTHR24359">
    <property type="entry name" value="SERINE/THREONINE-PROTEIN KINASE SBK1"/>
    <property type="match status" value="1"/>
</dbReference>
<dbReference type="AlphaFoldDB" id="A0A3N4IH36"/>
<organism evidence="2 3">
    <name type="scientific">Ascobolus immersus RN42</name>
    <dbReference type="NCBI Taxonomy" id="1160509"/>
    <lineage>
        <taxon>Eukaryota</taxon>
        <taxon>Fungi</taxon>
        <taxon>Dikarya</taxon>
        <taxon>Ascomycota</taxon>
        <taxon>Pezizomycotina</taxon>
        <taxon>Pezizomycetes</taxon>
        <taxon>Pezizales</taxon>
        <taxon>Ascobolaceae</taxon>
        <taxon>Ascobolus</taxon>
    </lineage>
</organism>